<feature type="transmembrane region" description="Helical" evidence="4">
    <location>
        <begin position="54"/>
        <end position="73"/>
    </location>
</feature>
<comment type="caution">
    <text evidence="6">The sequence shown here is derived from an EMBL/GenBank/DDBJ whole genome shotgun (WGS) entry which is preliminary data.</text>
</comment>
<evidence type="ECO:0000256" key="4">
    <source>
        <dbReference type="SAM" id="Phobius"/>
    </source>
</evidence>
<keyword evidence="4" id="KW-1133">Transmembrane helix</keyword>
<dbReference type="EMBL" id="VSSQ01003946">
    <property type="protein sequence ID" value="MPM23050.1"/>
    <property type="molecule type" value="Genomic_DNA"/>
</dbReference>
<dbReference type="GO" id="GO:0009279">
    <property type="term" value="C:cell outer membrane"/>
    <property type="evidence" value="ECO:0007669"/>
    <property type="project" value="UniProtKB-SubCell"/>
</dbReference>
<keyword evidence="6" id="KW-0449">Lipoprotein</keyword>
<protein>
    <submittedName>
        <fullName evidence="6">Putative lipoprotein YiaD</fullName>
    </submittedName>
</protein>
<dbReference type="SUPFAM" id="SSF103088">
    <property type="entry name" value="OmpA-like"/>
    <property type="match status" value="1"/>
</dbReference>
<reference evidence="6" key="1">
    <citation type="submission" date="2019-08" db="EMBL/GenBank/DDBJ databases">
        <authorList>
            <person name="Kucharzyk K."/>
            <person name="Murdoch R.W."/>
            <person name="Higgins S."/>
            <person name="Loffler F."/>
        </authorList>
    </citation>
    <scope>NUCLEOTIDE SEQUENCE</scope>
</reference>
<feature type="domain" description="OmpA-like" evidence="5">
    <location>
        <begin position="100"/>
        <end position="217"/>
    </location>
</feature>
<evidence type="ECO:0000259" key="5">
    <source>
        <dbReference type="PROSITE" id="PS51123"/>
    </source>
</evidence>
<dbReference type="Pfam" id="PF13488">
    <property type="entry name" value="Gly-zipper_Omp"/>
    <property type="match status" value="1"/>
</dbReference>
<dbReference type="AlphaFoldDB" id="A0A644Y3C6"/>
<dbReference type="InterPro" id="IPR050330">
    <property type="entry name" value="Bact_OuterMem_StrucFunc"/>
</dbReference>
<dbReference type="PANTHER" id="PTHR30329:SF21">
    <property type="entry name" value="LIPOPROTEIN YIAD-RELATED"/>
    <property type="match status" value="1"/>
</dbReference>
<keyword evidence="3" id="KW-0998">Cell outer membrane</keyword>
<dbReference type="PANTHER" id="PTHR30329">
    <property type="entry name" value="STATOR ELEMENT OF FLAGELLAR MOTOR COMPLEX"/>
    <property type="match status" value="1"/>
</dbReference>
<evidence type="ECO:0000313" key="6">
    <source>
        <dbReference type="EMBL" id="MPM23050.1"/>
    </source>
</evidence>
<keyword evidence="4" id="KW-0812">Transmembrane</keyword>
<dbReference type="Pfam" id="PF00691">
    <property type="entry name" value="OmpA"/>
    <property type="match status" value="1"/>
</dbReference>
<dbReference type="Gene3D" id="3.30.1330.60">
    <property type="entry name" value="OmpA-like domain"/>
    <property type="match status" value="1"/>
</dbReference>
<keyword evidence="2 4" id="KW-0472">Membrane</keyword>
<dbReference type="CDD" id="cd07185">
    <property type="entry name" value="OmpA_C-like"/>
    <property type="match status" value="1"/>
</dbReference>
<proteinExistence type="predicted"/>
<dbReference type="InterPro" id="IPR006664">
    <property type="entry name" value="OMP_bac"/>
</dbReference>
<evidence type="ECO:0000256" key="2">
    <source>
        <dbReference type="ARBA" id="ARBA00023136"/>
    </source>
</evidence>
<evidence type="ECO:0000256" key="1">
    <source>
        <dbReference type="ARBA" id="ARBA00004442"/>
    </source>
</evidence>
<dbReference type="PROSITE" id="PS51123">
    <property type="entry name" value="OMPA_2"/>
    <property type="match status" value="1"/>
</dbReference>
<dbReference type="PRINTS" id="PR01021">
    <property type="entry name" value="OMPADOMAIN"/>
</dbReference>
<gene>
    <name evidence="6" type="primary">yiaD_2</name>
    <name evidence="6" type="ORF">SDC9_69513</name>
</gene>
<comment type="subcellular location">
    <subcellularLocation>
        <location evidence="1">Cell outer membrane</location>
    </subcellularLocation>
</comment>
<evidence type="ECO:0000256" key="3">
    <source>
        <dbReference type="ARBA" id="ARBA00023237"/>
    </source>
</evidence>
<dbReference type="InterPro" id="IPR039567">
    <property type="entry name" value="Gly-zipper"/>
</dbReference>
<dbReference type="PROSITE" id="PS51257">
    <property type="entry name" value="PROKAR_LIPOPROTEIN"/>
    <property type="match status" value="1"/>
</dbReference>
<sequence length="245" mass="25327">MKTNKTLTTIMIAGIMSGSCATMNNTTKGGLIGGGTGAAVGAGVGALAGNGKGALIGAAIGGVVGAGAGVLIGNKMDKQKAELERIEGAKVESVTDANNLKAIKVTFDNGILFATGLSELNATSKTALLKFAESLRNTTETDITIYGHTDNTGSRDFNVKLSLQRAVAVAGFLNMNGIEMKRMDTEGKAWDVPVGDNSTVSGRAMNRRVEVYITANETMIKEAEQASSGSLFFVSLLSPRGCRLD</sequence>
<name>A0A644Y3C6_9ZZZZ</name>
<accession>A0A644Y3C6</accession>
<dbReference type="InterPro" id="IPR006665">
    <property type="entry name" value="OmpA-like"/>
</dbReference>
<dbReference type="InterPro" id="IPR036737">
    <property type="entry name" value="OmpA-like_sf"/>
</dbReference>
<feature type="transmembrane region" description="Helical" evidence="4">
    <location>
        <begin position="30"/>
        <end position="48"/>
    </location>
</feature>
<organism evidence="6">
    <name type="scientific">bioreactor metagenome</name>
    <dbReference type="NCBI Taxonomy" id="1076179"/>
    <lineage>
        <taxon>unclassified sequences</taxon>
        <taxon>metagenomes</taxon>
        <taxon>ecological metagenomes</taxon>
    </lineage>
</organism>